<dbReference type="InterPro" id="IPR002416">
    <property type="entry name" value="T2SS_protein-GspH"/>
</dbReference>
<dbReference type="RefSeq" id="WP_280575440.1">
    <property type="nucleotide sequence ID" value="NZ_JARXRM010000043.1"/>
</dbReference>
<evidence type="ECO:0000256" key="4">
    <source>
        <dbReference type="ARBA" id="ARBA00022481"/>
    </source>
</evidence>
<dbReference type="Proteomes" id="UP001156940">
    <property type="component" value="Unassembled WGS sequence"/>
</dbReference>
<dbReference type="EMBL" id="JARXRM010000043">
    <property type="protein sequence ID" value="MDH5824142.1"/>
    <property type="molecule type" value="Genomic_DNA"/>
</dbReference>
<dbReference type="InterPro" id="IPR012902">
    <property type="entry name" value="N_methyl_site"/>
</dbReference>
<keyword evidence="3" id="KW-1003">Cell membrane</keyword>
<sequence length="191" mass="20200">MSKSGVAGRFTVVGRGDGLVGVQAVGPRGRGFTLVELMVVLAIMGLLGAAVALTLPAQGSALADDADALAARLQRAQQEAILGTRALRVRADARGYAFSVQRFDGWQPLADAPFRPAAWSDGVAPELPRGREAVEFRFDPIGTAEPVRIVLRQDRRRAQVTVEATGEVEVATMPAGGHRMVAENGPFRSAQ</sequence>
<keyword evidence="6 11" id="KW-0812">Transmembrane</keyword>
<keyword evidence="14" id="KW-1185">Reference proteome</keyword>
<evidence type="ECO:0000256" key="9">
    <source>
        <dbReference type="ARBA" id="ARBA00025772"/>
    </source>
</evidence>
<dbReference type="InterPro" id="IPR045584">
    <property type="entry name" value="Pilin-like"/>
</dbReference>
<evidence type="ECO:0000256" key="6">
    <source>
        <dbReference type="ARBA" id="ARBA00022692"/>
    </source>
</evidence>
<dbReference type="SUPFAM" id="SSF54523">
    <property type="entry name" value="Pili subunits"/>
    <property type="match status" value="1"/>
</dbReference>
<dbReference type="InterPro" id="IPR022346">
    <property type="entry name" value="T2SS_GspH"/>
</dbReference>
<evidence type="ECO:0000256" key="1">
    <source>
        <dbReference type="ARBA" id="ARBA00004377"/>
    </source>
</evidence>
<feature type="domain" description="General secretion pathway GspH" evidence="12">
    <location>
        <begin position="66"/>
        <end position="166"/>
    </location>
</feature>
<dbReference type="PROSITE" id="PS00409">
    <property type="entry name" value="PROKAR_NTER_METHYL"/>
    <property type="match status" value="1"/>
</dbReference>
<dbReference type="PRINTS" id="PR00885">
    <property type="entry name" value="BCTERIALGSPH"/>
</dbReference>
<dbReference type="NCBIfam" id="TIGR02532">
    <property type="entry name" value="IV_pilin_GFxxxE"/>
    <property type="match status" value="1"/>
</dbReference>
<evidence type="ECO:0000259" key="12">
    <source>
        <dbReference type="Pfam" id="PF12019"/>
    </source>
</evidence>
<comment type="caution">
    <text evidence="13">The sequence shown here is derived from an EMBL/GenBank/DDBJ whole genome shotgun (WGS) entry which is preliminary data.</text>
</comment>
<keyword evidence="7 11" id="KW-1133">Transmembrane helix</keyword>
<dbReference type="Pfam" id="PF12019">
    <property type="entry name" value="GspH"/>
    <property type="match status" value="1"/>
</dbReference>
<evidence type="ECO:0000256" key="8">
    <source>
        <dbReference type="ARBA" id="ARBA00023136"/>
    </source>
</evidence>
<comment type="subcellular location">
    <subcellularLocation>
        <location evidence="1">Cell inner membrane</location>
        <topology evidence="1">Single-pass membrane protein</topology>
    </subcellularLocation>
</comment>
<comment type="similarity">
    <text evidence="9">Belongs to the GSP H family.</text>
</comment>
<evidence type="ECO:0000256" key="5">
    <source>
        <dbReference type="ARBA" id="ARBA00022519"/>
    </source>
</evidence>
<feature type="transmembrane region" description="Helical" evidence="11">
    <location>
        <begin position="34"/>
        <end position="55"/>
    </location>
</feature>
<keyword evidence="4" id="KW-0488">Methylation</keyword>
<proteinExistence type="inferred from homology"/>
<keyword evidence="5" id="KW-0997">Cell inner membrane</keyword>
<evidence type="ECO:0000256" key="11">
    <source>
        <dbReference type="SAM" id="Phobius"/>
    </source>
</evidence>
<gene>
    <name evidence="13" type="ORF">QFW77_14265</name>
</gene>
<evidence type="ECO:0000256" key="10">
    <source>
        <dbReference type="ARBA" id="ARBA00030775"/>
    </source>
</evidence>
<organism evidence="13 14">
    <name type="scientific">Luteimonas endophytica</name>
    <dbReference type="NCBI Taxonomy" id="3042023"/>
    <lineage>
        <taxon>Bacteria</taxon>
        <taxon>Pseudomonadati</taxon>
        <taxon>Pseudomonadota</taxon>
        <taxon>Gammaproteobacteria</taxon>
        <taxon>Lysobacterales</taxon>
        <taxon>Lysobacteraceae</taxon>
        <taxon>Luteimonas</taxon>
    </lineage>
</organism>
<dbReference type="Pfam" id="PF07963">
    <property type="entry name" value="N_methyl"/>
    <property type="match status" value="1"/>
</dbReference>
<evidence type="ECO:0000256" key="7">
    <source>
        <dbReference type="ARBA" id="ARBA00022989"/>
    </source>
</evidence>
<evidence type="ECO:0000313" key="14">
    <source>
        <dbReference type="Proteomes" id="UP001156940"/>
    </source>
</evidence>
<keyword evidence="8 11" id="KW-0472">Membrane</keyword>
<name>A0ABT6JBD8_9GAMM</name>
<evidence type="ECO:0000256" key="2">
    <source>
        <dbReference type="ARBA" id="ARBA00021549"/>
    </source>
</evidence>
<protein>
    <recommendedName>
        <fullName evidence="2">Type II secretion system protein H</fullName>
    </recommendedName>
    <alternativeName>
        <fullName evidence="10">General secretion pathway protein H</fullName>
    </alternativeName>
</protein>
<accession>A0ABT6JBD8</accession>
<reference evidence="13 14" key="1">
    <citation type="submission" date="2023-04" db="EMBL/GenBank/DDBJ databases">
        <title>Luteimonas endophyticus RD2P54.</title>
        <authorList>
            <person name="Sun J.-Q."/>
        </authorList>
    </citation>
    <scope>NUCLEOTIDE SEQUENCE [LARGE SCALE GENOMIC DNA]</scope>
    <source>
        <strain evidence="13 14">RD2P54</strain>
    </source>
</reference>
<evidence type="ECO:0000313" key="13">
    <source>
        <dbReference type="EMBL" id="MDH5824142.1"/>
    </source>
</evidence>
<evidence type="ECO:0000256" key="3">
    <source>
        <dbReference type="ARBA" id="ARBA00022475"/>
    </source>
</evidence>
<dbReference type="Gene3D" id="3.55.40.10">
    <property type="entry name" value="minor pseudopilin epsh domain"/>
    <property type="match status" value="1"/>
</dbReference>